<evidence type="ECO:0000256" key="9">
    <source>
        <dbReference type="HAMAP-Rule" id="MF_00422"/>
    </source>
</evidence>
<evidence type="ECO:0000313" key="10">
    <source>
        <dbReference type="EMBL" id="MDC7228177.1"/>
    </source>
</evidence>
<dbReference type="InterPro" id="IPR005807">
    <property type="entry name" value="SecE_bac"/>
</dbReference>
<evidence type="ECO:0000256" key="1">
    <source>
        <dbReference type="ARBA" id="ARBA00004370"/>
    </source>
</evidence>
<dbReference type="AlphaFoldDB" id="A0AAJ1IHQ7"/>
<keyword evidence="4 9" id="KW-0812">Transmembrane</keyword>
<dbReference type="GO" id="GO:0065002">
    <property type="term" value="P:intracellular protein transmembrane transport"/>
    <property type="evidence" value="ECO:0007669"/>
    <property type="project" value="UniProtKB-UniRule"/>
</dbReference>
<keyword evidence="5 9" id="KW-0653">Protein transport</keyword>
<dbReference type="Gene3D" id="1.20.5.1030">
    <property type="entry name" value="Preprotein translocase secy subunit"/>
    <property type="match status" value="1"/>
</dbReference>
<protein>
    <recommendedName>
        <fullName evidence="9">Protein translocase subunit SecE</fullName>
    </recommendedName>
</protein>
<sequence length="60" mass="6714">MKRIIQFFKDSISELKKVSWPSREEVASSTRVVVVSVVIFAAILGLVDFLLVTGIDKLFS</sequence>
<evidence type="ECO:0000256" key="7">
    <source>
        <dbReference type="ARBA" id="ARBA00023010"/>
    </source>
</evidence>
<dbReference type="GO" id="GO:0005886">
    <property type="term" value="C:plasma membrane"/>
    <property type="evidence" value="ECO:0007669"/>
    <property type="project" value="UniProtKB-SubCell"/>
</dbReference>
<dbReference type="GO" id="GO:0043952">
    <property type="term" value="P:protein transport by the Sec complex"/>
    <property type="evidence" value="ECO:0007669"/>
    <property type="project" value="UniProtKB-UniRule"/>
</dbReference>
<name>A0AAJ1IHQ7_9SPIO</name>
<reference evidence="10 11" key="1">
    <citation type="submission" date="2022-12" db="EMBL/GenBank/DDBJ databases">
        <title>Metagenome assembled genome from gulf of manar.</title>
        <authorList>
            <person name="Kohli P."/>
            <person name="Pk S."/>
            <person name="Venkata Ramana C."/>
            <person name="Sasikala C."/>
        </authorList>
    </citation>
    <scope>NUCLEOTIDE SEQUENCE [LARGE SCALE GENOMIC DNA]</scope>
    <source>
        <strain evidence="10">JB008</strain>
    </source>
</reference>
<proteinExistence type="inferred from homology"/>
<evidence type="ECO:0000313" key="11">
    <source>
        <dbReference type="Proteomes" id="UP001221217"/>
    </source>
</evidence>
<dbReference type="PANTHER" id="PTHR33910:SF1">
    <property type="entry name" value="PROTEIN TRANSLOCASE SUBUNIT SECE"/>
    <property type="match status" value="1"/>
</dbReference>
<comment type="similarity">
    <text evidence="9">Belongs to the SecE/SEC61-gamma family.</text>
</comment>
<evidence type="ECO:0000256" key="4">
    <source>
        <dbReference type="ARBA" id="ARBA00022692"/>
    </source>
</evidence>
<dbReference type="InterPro" id="IPR038379">
    <property type="entry name" value="SecE_sf"/>
</dbReference>
<comment type="subunit">
    <text evidence="9">Component of the Sec protein translocase complex. Heterotrimer consisting of SecY, SecE and SecG subunits. The heterotrimers can form oligomers, although 1 heterotrimer is thought to be able to translocate proteins. Interacts with the ribosome. Interacts with SecDF, and other proteins may be involved. Interacts with SecA.</text>
</comment>
<evidence type="ECO:0000256" key="6">
    <source>
        <dbReference type="ARBA" id="ARBA00022989"/>
    </source>
</evidence>
<dbReference type="GO" id="GO:0006605">
    <property type="term" value="P:protein targeting"/>
    <property type="evidence" value="ECO:0007669"/>
    <property type="project" value="UniProtKB-UniRule"/>
</dbReference>
<accession>A0AAJ1IHQ7</accession>
<keyword evidence="6 9" id="KW-1133">Transmembrane helix</keyword>
<gene>
    <name evidence="9 10" type="primary">secE</name>
    <name evidence="10" type="ORF">PQJ61_15540</name>
</gene>
<dbReference type="GO" id="GO:0008320">
    <property type="term" value="F:protein transmembrane transporter activity"/>
    <property type="evidence" value="ECO:0007669"/>
    <property type="project" value="UniProtKB-UniRule"/>
</dbReference>
<dbReference type="Pfam" id="PF00584">
    <property type="entry name" value="SecE"/>
    <property type="match status" value="1"/>
</dbReference>
<comment type="caution">
    <text evidence="10">The sequence shown here is derived from an EMBL/GenBank/DDBJ whole genome shotgun (WGS) entry which is preliminary data.</text>
</comment>
<keyword evidence="7 9" id="KW-0811">Translocation</keyword>
<dbReference type="PANTHER" id="PTHR33910">
    <property type="entry name" value="PROTEIN TRANSLOCASE SUBUNIT SECE"/>
    <property type="match status" value="1"/>
</dbReference>
<keyword evidence="8 9" id="KW-0472">Membrane</keyword>
<evidence type="ECO:0000256" key="2">
    <source>
        <dbReference type="ARBA" id="ARBA00022448"/>
    </source>
</evidence>
<feature type="transmembrane region" description="Helical" evidence="9">
    <location>
        <begin position="32"/>
        <end position="55"/>
    </location>
</feature>
<dbReference type="HAMAP" id="MF_00422">
    <property type="entry name" value="SecE"/>
    <property type="match status" value="1"/>
</dbReference>
<dbReference type="Proteomes" id="UP001221217">
    <property type="component" value="Unassembled WGS sequence"/>
</dbReference>
<comment type="subcellular location">
    <subcellularLocation>
        <location evidence="9">Cell membrane</location>
        <topology evidence="9">Single-pass membrane protein</topology>
    </subcellularLocation>
    <subcellularLocation>
        <location evidence="1">Membrane</location>
    </subcellularLocation>
</comment>
<dbReference type="EMBL" id="JAQQAL010000041">
    <property type="protein sequence ID" value="MDC7228177.1"/>
    <property type="molecule type" value="Genomic_DNA"/>
</dbReference>
<evidence type="ECO:0000256" key="3">
    <source>
        <dbReference type="ARBA" id="ARBA00022475"/>
    </source>
</evidence>
<dbReference type="PROSITE" id="PS01067">
    <property type="entry name" value="SECE_SEC61G"/>
    <property type="match status" value="1"/>
</dbReference>
<dbReference type="NCBIfam" id="TIGR00964">
    <property type="entry name" value="secE_bact"/>
    <property type="match status" value="1"/>
</dbReference>
<dbReference type="InterPro" id="IPR001901">
    <property type="entry name" value="Translocase_SecE/Sec61-g"/>
</dbReference>
<dbReference type="GO" id="GO:0009306">
    <property type="term" value="P:protein secretion"/>
    <property type="evidence" value="ECO:0007669"/>
    <property type="project" value="UniProtKB-UniRule"/>
</dbReference>
<organism evidence="10 11">
    <name type="scientific">Candidatus Thalassospirochaeta sargassi</name>
    <dbReference type="NCBI Taxonomy" id="3119039"/>
    <lineage>
        <taxon>Bacteria</taxon>
        <taxon>Pseudomonadati</taxon>
        <taxon>Spirochaetota</taxon>
        <taxon>Spirochaetia</taxon>
        <taxon>Spirochaetales</taxon>
        <taxon>Spirochaetaceae</taxon>
        <taxon>Candidatus Thalassospirochaeta</taxon>
    </lineage>
</organism>
<keyword evidence="2 9" id="KW-0813">Transport</keyword>
<evidence type="ECO:0000256" key="5">
    <source>
        <dbReference type="ARBA" id="ARBA00022927"/>
    </source>
</evidence>
<evidence type="ECO:0000256" key="8">
    <source>
        <dbReference type="ARBA" id="ARBA00023136"/>
    </source>
</evidence>
<comment type="function">
    <text evidence="9">Essential subunit of the Sec protein translocation channel SecYEG. Clamps together the 2 halves of SecY. May contact the channel plug during translocation.</text>
</comment>
<keyword evidence="3 9" id="KW-1003">Cell membrane</keyword>